<organism evidence="11 12">
    <name type="scientific">Eptatretus burgeri</name>
    <name type="common">Inshore hagfish</name>
    <dbReference type="NCBI Taxonomy" id="7764"/>
    <lineage>
        <taxon>Eukaryota</taxon>
        <taxon>Metazoa</taxon>
        <taxon>Chordata</taxon>
        <taxon>Craniata</taxon>
        <taxon>Vertebrata</taxon>
        <taxon>Cyclostomata</taxon>
        <taxon>Myxini</taxon>
        <taxon>Myxiniformes</taxon>
        <taxon>Myxinidae</taxon>
        <taxon>Eptatretinae</taxon>
        <taxon>Eptatretus</taxon>
    </lineage>
</organism>
<evidence type="ECO:0000259" key="10">
    <source>
        <dbReference type="PROSITE" id="PS50262"/>
    </source>
</evidence>
<dbReference type="AlphaFoldDB" id="A0A8C4QXM2"/>
<comment type="subcellular location">
    <subcellularLocation>
        <location evidence="1">Cell membrane</location>
        <topology evidence="1">Multi-pass membrane protein</topology>
    </subcellularLocation>
</comment>
<keyword evidence="2" id="KW-1003">Cell membrane</keyword>
<feature type="transmembrane region" description="Helical" evidence="9">
    <location>
        <begin position="52"/>
        <end position="75"/>
    </location>
</feature>
<sequence>MWSCDQVGHPVVLLSGTCLIFLISLFPMGLFYNFSLMVVNLIKHTTMAALDVYFVSLAFANLLQLLAATSGHLWSRTLPLLQPTSSNAVTLPTEVQPLIPCLVIFAIFSVSALAGACSLALLSLDASLTQALPRNPMVSAHNARQLCAFIWGGAVLAAFPIFLLFACRTESSCLPTTAKHDDGLLDCRRLQVRPLADAVTFFAGFAVPLLGVSISVVLSCHTRRRALAPPGQPQMDEDTGEVATTRLVHFTVLAYFVLWAPFHGLLLTRLVGLQQVTAGPKEHILAESTMLLTYVASCIIPILYKQLHSDFGWKVPDLHEIFLHQTCSYTRRS</sequence>
<feature type="transmembrane region" description="Helical" evidence="9">
    <location>
        <begin position="145"/>
        <end position="166"/>
    </location>
</feature>
<evidence type="ECO:0000256" key="8">
    <source>
        <dbReference type="ARBA" id="ARBA00023224"/>
    </source>
</evidence>
<dbReference type="PRINTS" id="PR00237">
    <property type="entry name" value="GPCRRHODOPSN"/>
</dbReference>
<dbReference type="Ensembl" id="ENSEBUT00000022660.1">
    <property type="protein sequence ID" value="ENSEBUP00000022084.1"/>
    <property type="gene ID" value="ENSEBUG00000013623.1"/>
</dbReference>
<protein>
    <recommendedName>
        <fullName evidence="10">G-protein coupled receptors family 1 profile domain-containing protein</fullName>
    </recommendedName>
</protein>
<evidence type="ECO:0000256" key="4">
    <source>
        <dbReference type="ARBA" id="ARBA00022989"/>
    </source>
</evidence>
<reference evidence="11" key="1">
    <citation type="submission" date="2025-08" db="UniProtKB">
        <authorList>
            <consortium name="Ensembl"/>
        </authorList>
    </citation>
    <scope>IDENTIFICATION</scope>
</reference>
<name>A0A8C4QXM2_EPTBU</name>
<evidence type="ECO:0000256" key="1">
    <source>
        <dbReference type="ARBA" id="ARBA00004651"/>
    </source>
</evidence>
<dbReference type="GO" id="GO:0005886">
    <property type="term" value="C:plasma membrane"/>
    <property type="evidence" value="ECO:0007669"/>
    <property type="project" value="UniProtKB-SubCell"/>
</dbReference>
<reference evidence="11" key="2">
    <citation type="submission" date="2025-09" db="UniProtKB">
        <authorList>
            <consortium name="Ensembl"/>
        </authorList>
    </citation>
    <scope>IDENTIFICATION</scope>
</reference>
<evidence type="ECO:0000313" key="11">
    <source>
        <dbReference type="Ensembl" id="ENSEBUP00000022084.1"/>
    </source>
</evidence>
<keyword evidence="7" id="KW-0675">Receptor</keyword>
<dbReference type="Gene3D" id="1.20.1070.10">
    <property type="entry name" value="Rhodopsin 7-helix transmembrane proteins"/>
    <property type="match status" value="1"/>
</dbReference>
<evidence type="ECO:0000256" key="6">
    <source>
        <dbReference type="ARBA" id="ARBA00023136"/>
    </source>
</evidence>
<dbReference type="PANTHER" id="PTHR24226">
    <property type="entry name" value="G-PROTEIN COUPLED RECEPTOR 182 AND ESTROGEN RECEPTOR 1"/>
    <property type="match status" value="1"/>
</dbReference>
<dbReference type="SUPFAM" id="SSF81321">
    <property type="entry name" value="Family A G protein-coupled receptor-like"/>
    <property type="match status" value="1"/>
</dbReference>
<feature type="transmembrane region" description="Helical" evidence="9">
    <location>
        <begin position="95"/>
        <end position="124"/>
    </location>
</feature>
<feature type="transmembrane region" description="Helical" evidence="9">
    <location>
        <begin position="12"/>
        <end position="32"/>
    </location>
</feature>
<feature type="domain" description="G-protein coupled receptors family 1 profile" evidence="10">
    <location>
        <begin position="32"/>
        <end position="304"/>
    </location>
</feature>
<dbReference type="InterPro" id="IPR017452">
    <property type="entry name" value="GPCR_Rhodpsn_7TM"/>
</dbReference>
<feature type="transmembrane region" description="Helical" evidence="9">
    <location>
        <begin position="198"/>
        <end position="218"/>
    </location>
</feature>
<dbReference type="InterPro" id="IPR000276">
    <property type="entry name" value="GPCR_Rhodpsn"/>
</dbReference>
<dbReference type="GeneTree" id="ENSGT01110000268387"/>
<keyword evidence="4 9" id="KW-1133">Transmembrane helix</keyword>
<keyword evidence="12" id="KW-1185">Reference proteome</keyword>
<evidence type="ECO:0000256" key="2">
    <source>
        <dbReference type="ARBA" id="ARBA00022475"/>
    </source>
</evidence>
<dbReference type="PANTHER" id="PTHR24226:SF3">
    <property type="entry name" value="G-PROTEIN COUPLED RECEPTOR 146-RELATED"/>
    <property type="match status" value="1"/>
</dbReference>
<feature type="transmembrane region" description="Helical" evidence="9">
    <location>
        <begin position="284"/>
        <end position="304"/>
    </location>
</feature>
<evidence type="ECO:0000256" key="9">
    <source>
        <dbReference type="SAM" id="Phobius"/>
    </source>
</evidence>
<dbReference type="OMA" id="CAHEHTV"/>
<dbReference type="PROSITE" id="PS50262">
    <property type="entry name" value="G_PROTEIN_RECEP_F1_2"/>
    <property type="match status" value="1"/>
</dbReference>
<dbReference type="GO" id="GO:0004930">
    <property type="term" value="F:G protein-coupled receptor activity"/>
    <property type="evidence" value="ECO:0007669"/>
    <property type="project" value="UniProtKB-KW"/>
</dbReference>
<dbReference type="InterPro" id="IPR047143">
    <property type="entry name" value="GPER1-like"/>
</dbReference>
<proteinExistence type="predicted"/>
<keyword evidence="3 9" id="KW-0812">Transmembrane</keyword>
<feature type="transmembrane region" description="Helical" evidence="9">
    <location>
        <begin position="252"/>
        <end position="272"/>
    </location>
</feature>
<evidence type="ECO:0000313" key="12">
    <source>
        <dbReference type="Proteomes" id="UP000694388"/>
    </source>
</evidence>
<dbReference type="Proteomes" id="UP000694388">
    <property type="component" value="Unplaced"/>
</dbReference>
<accession>A0A8C4QXM2</accession>
<keyword evidence="6 9" id="KW-0472">Membrane</keyword>
<keyword evidence="5" id="KW-0297">G-protein coupled receptor</keyword>
<evidence type="ECO:0000256" key="7">
    <source>
        <dbReference type="ARBA" id="ARBA00023170"/>
    </source>
</evidence>
<evidence type="ECO:0000256" key="3">
    <source>
        <dbReference type="ARBA" id="ARBA00022692"/>
    </source>
</evidence>
<evidence type="ECO:0000256" key="5">
    <source>
        <dbReference type="ARBA" id="ARBA00023040"/>
    </source>
</evidence>
<dbReference type="Pfam" id="PF00001">
    <property type="entry name" value="7tm_1"/>
    <property type="match status" value="1"/>
</dbReference>
<keyword evidence="8" id="KW-0807">Transducer</keyword>